<feature type="compositionally biased region" description="Low complexity" evidence="1">
    <location>
        <begin position="20"/>
        <end position="29"/>
    </location>
</feature>
<evidence type="ECO:0000256" key="1">
    <source>
        <dbReference type="SAM" id="MobiDB-lite"/>
    </source>
</evidence>
<dbReference type="EMBL" id="JAHRIP010037970">
    <property type="protein sequence ID" value="MEQ2294742.1"/>
    <property type="molecule type" value="Genomic_DNA"/>
</dbReference>
<feature type="region of interest" description="Disordered" evidence="1">
    <location>
        <begin position="11"/>
        <end position="66"/>
    </location>
</feature>
<keyword evidence="3" id="KW-1185">Reference proteome</keyword>
<evidence type="ECO:0000313" key="2">
    <source>
        <dbReference type="EMBL" id="MEQ2294742.1"/>
    </source>
</evidence>
<reference evidence="2 3" key="1">
    <citation type="submission" date="2021-06" db="EMBL/GenBank/DDBJ databases">
        <authorList>
            <person name="Palmer J.M."/>
        </authorList>
    </citation>
    <scope>NUCLEOTIDE SEQUENCE [LARGE SCALE GENOMIC DNA]</scope>
    <source>
        <strain evidence="2 3">AS_MEX2019</strain>
        <tissue evidence="2">Muscle</tissue>
    </source>
</reference>
<sequence length="85" mass="9493">MSVCGEQINEVRGFCPTSPPDSTSSTLLTHRSSGEHWREKRSTPPHSSTPLPSFTEKPLSRDLSPSWMDHQSRKTLFLLIALDGN</sequence>
<evidence type="ECO:0000313" key="3">
    <source>
        <dbReference type="Proteomes" id="UP001469553"/>
    </source>
</evidence>
<gene>
    <name evidence="2" type="ORF">AMECASPLE_007018</name>
</gene>
<feature type="compositionally biased region" description="Basic and acidic residues" evidence="1">
    <location>
        <begin position="32"/>
        <end position="42"/>
    </location>
</feature>
<dbReference type="Proteomes" id="UP001469553">
    <property type="component" value="Unassembled WGS sequence"/>
</dbReference>
<protein>
    <submittedName>
        <fullName evidence="2">Uncharacterized protein</fullName>
    </submittedName>
</protein>
<comment type="caution">
    <text evidence="2">The sequence shown here is derived from an EMBL/GenBank/DDBJ whole genome shotgun (WGS) entry which is preliminary data.</text>
</comment>
<proteinExistence type="predicted"/>
<feature type="compositionally biased region" description="Low complexity" evidence="1">
    <location>
        <begin position="44"/>
        <end position="55"/>
    </location>
</feature>
<accession>A0ABV0YLZ7</accession>
<organism evidence="2 3">
    <name type="scientific">Ameca splendens</name>
    <dbReference type="NCBI Taxonomy" id="208324"/>
    <lineage>
        <taxon>Eukaryota</taxon>
        <taxon>Metazoa</taxon>
        <taxon>Chordata</taxon>
        <taxon>Craniata</taxon>
        <taxon>Vertebrata</taxon>
        <taxon>Euteleostomi</taxon>
        <taxon>Actinopterygii</taxon>
        <taxon>Neopterygii</taxon>
        <taxon>Teleostei</taxon>
        <taxon>Neoteleostei</taxon>
        <taxon>Acanthomorphata</taxon>
        <taxon>Ovalentaria</taxon>
        <taxon>Atherinomorphae</taxon>
        <taxon>Cyprinodontiformes</taxon>
        <taxon>Goodeidae</taxon>
        <taxon>Ameca</taxon>
    </lineage>
</organism>
<name>A0ABV0YLZ7_9TELE</name>